<keyword evidence="3" id="KW-1185">Reference proteome</keyword>
<dbReference type="Pfam" id="PF13561">
    <property type="entry name" value="adh_short_C2"/>
    <property type="match status" value="2"/>
</dbReference>
<dbReference type="FunFam" id="3.40.50.720:FF:000084">
    <property type="entry name" value="Short-chain dehydrogenase reductase"/>
    <property type="match status" value="2"/>
</dbReference>
<dbReference type="SUPFAM" id="SSF51735">
    <property type="entry name" value="NAD(P)-binding Rossmann-fold domains"/>
    <property type="match status" value="2"/>
</dbReference>
<gene>
    <name evidence="2" type="ORF">MSPICULIGERA_LOCUS18640</name>
</gene>
<proteinExistence type="predicted"/>
<dbReference type="InterPro" id="IPR036291">
    <property type="entry name" value="NAD(P)-bd_dom_sf"/>
</dbReference>
<evidence type="ECO:0000313" key="3">
    <source>
        <dbReference type="Proteomes" id="UP001177023"/>
    </source>
</evidence>
<dbReference type="PANTHER" id="PTHR43975:SF2">
    <property type="entry name" value="EG:BACR7A4.14 PROTEIN-RELATED"/>
    <property type="match status" value="1"/>
</dbReference>
<dbReference type="PRINTS" id="PR00080">
    <property type="entry name" value="SDRFAMILY"/>
</dbReference>
<dbReference type="Gene3D" id="3.40.50.720">
    <property type="entry name" value="NAD(P)-binding Rossmann-like Domain"/>
    <property type="match status" value="2"/>
</dbReference>
<dbReference type="Proteomes" id="UP001177023">
    <property type="component" value="Unassembled WGS sequence"/>
</dbReference>
<dbReference type="AlphaFoldDB" id="A0AA36G5T1"/>
<accession>A0AA36G5T1</accession>
<dbReference type="EMBL" id="CATQJA010002659">
    <property type="protein sequence ID" value="CAJ0580442.1"/>
    <property type="molecule type" value="Genomic_DNA"/>
</dbReference>
<organism evidence="2 3">
    <name type="scientific">Mesorhabditis spiculigera</name>
    <dbReference type="NCBI Taxonomy" id="96644"/>
    <lineage>
        <taxon>Eukaryota</taxon>
        <taxon>Metazoa</taxon>
        <taxon>Ecdysozoa</taxon>
        <taxon>Nematoda</taxon>
        <taxon>Chromadorea</taxon>
        <taxon>Rhabditida</taxon>
        <taxon>Rhabditina</taxon>
        <taxon>Rhabditomorpha</taxon>
        <taxon>Rhabditoidea</taxon>
        <taxon>Rhabditidae</taxon>
        <taxon>Mesorhabditinae</taxon>
        <taxon>Mesorhabditis</taxon>
    </lineage>
</organism>
<comment type="caution">
    <text evidence="2">The sequence shown here is derived from an EMBL/GenBank/DDBJ whole genome shotgun (WGS) entry which is preliminary data.</text>
</comment>
<evidence type="ECO:0000256" key="1">
    <source>
        <dbReference type="ARBA" id="ARBA00023002"/>
    </source>
</evidence>
<name>A0AA36G5T1_9BILA</name>
<dbReference type="PRINTS" id="PR00081">
    <property type="entry name" value="GDHRDH"/>
</dbReference>
<reference evidence="2" key="1">
    <citation type="submission" date="2023-06" db="EMBL/GenBank/DDBJ databases">
        <authorList>
            <person name="Delattre M."/>
        </authorList>
    </citation>
    <scope>NUCLEOTIDE SEQUENCE</scope>
    <source>
        <strain evidence="2">AF72</strain>
    </source>
</reference>
<dbReference type="PANTHER" id="PTHR43975">
    <property type="entry name" value="ZGC:101858"/>
    <property type="match status" value="1"/>
</dbReference>
<sequence>MKTVIITGASSGIGKHVAIHFATKGYAISITARSKQNLEETKRACVAAGCPERKIAITVGDLTIPGICEQIVENTIKKLGSIDVLINNAGLGVPGFISQSSMESLDRQLDLNLKSLHQLTKLAIPHIIKARGTIVNVSSAISQIPNPTVAFYCISKAALDMYTKCLALEMAPQGVRVNSINPGFVNTEFLMRNGFCTEETRDETLGAFAQSHPLGRGAAPEEIARTIFFLASPASSFTTGAIVNVDGGLSLKNCWLSEIVGSKMKTVIVTGASSGIGKGVAIFFSSKGYAVSITARSKENLEKTKQACVEAGCPEEKVVITVGDLTKRETCEEIIENTLKALGAIDVLVNNAGFGVAGAISDSSVESLDKQLDLNLKSLHQLTQLAIPHIVNVKGSIVNVSSAMSQIPYPTVAFYCISKAALDMYTKCLALEMAPKGVRVNSINPGLVHTEFQTRNGFCTEESKDELMDAFAKSHPLGRGATPEEIARTIFFLASPESSFTTGAIMNVDGGLVIGSHS</sequence>
<dbReference type="PROSITE" id="PS00061">
    <property type="entry name" value="ADH_SHORT"/>
    <property type="match status" value="2"/>
</dbReference>
<keyword evidence="1" id="KW-0560">Oxidoreductase</keyword>
<protein>
    <submittedName>
        <fullName evidence="2">Uncharacterized protein</fullName>
    </submittedName>
</protein>
<evidence type="ECO:0000313" key="2">
    <source>
        <dbReference type="EMBL" id="CAJ0580442.1"/>
    </source>
</evidence>
<dbReference type="InterPro" id="IPR020904">
    <property type="entry name" value="Sc_DH/Rdtase_CS"/>
</dbReference>
<feature type="non-terminal residue" evidence="2">
    <location>
        <position position="518"/>
    </location>
</feature>
<dbReference type="GO" id="GO:0016491">
    <property type="term" value="F:oxidoreductase activity"/>
    <property type="evidence" value="ECO:0007669"/>
    <property type="project" value="UniProtKB-KW"/>
</dbReference>
<dbReference type="InterPro" id="IPR002347">
    <property type="entry name" value="SDR_fam"/>
</dbReference>